<keyword evidence="1" id="KW-1133">Transmembrane helix</keyword>
<accession>A0A1G2FVX4</accession>
<dbReference type="Proteomes" id="UP000177126">
    <property type="component" value="Unassembled WGS sequence"/>
</dbReference>
<protein>
    <submittedName>
        <fullName evidence="2">Uncharacterized protein</fullName>
    </submittedName>
</protein>
<keyword evidence="1" id="KW-0472">Membrane</keyword>
<dbReference type="AlphaFoldDB" id="A0A1G2FVX4"/>
<feature type="transmembrane region" description="Helical" evidence="1">
    <location>
        <begin position="34"/>
        <end position="54"/>
    </location>
</feature>
<dbReference type="EMBL" id="MHNF01000002">
    <property type="protein sequence ID" value="OGZ42236.1"/>
    <property type="molecule type" value="Genomic_DNA"/>
</dbReference>
<proteinExistence type="predicted"/>
<evidence type="ECO:0000313" key="3">
    <source>
        <dbReference type="Proteomes" id="UP000177126"/>
    </source>
</evidence>
<comment type="caution">
    <text evidence="2">The sequence shown here is derived from an EMBL/GenBank/DDBJ whole genome shotgun (WGS) entry which is preliminary data.</text>
</comment>
<feature type="transmembrane region" description="Helical" evidence="1">
    <location>
        <begin position="7"/>
        <end position="28"/>
    </location>
</feature>
<keyword evidence="1" id="KW-0812">Transmembrane</keyword>
<reference evidence="2 3" key="1">
    <citation type="journal article" date="2016" name="Nat. Commun.">
        <title>Thousands of microbial genomes shed light on interconnected biogeochemical processes in an aquifer system.</title>
        <authorList>
            <person name="Anantharaman K."/>
            <person name="Brown C.T."/>
            <person name="Hug L.A."/>
            <person name="Sharon I."/>
            <person name="Castelle C.J."/>
            <person name="Probst A.J."/>
            <person name="Thomas B.C."/>
            <person name="Singh A."/>
            <person name="Wilkins M.J."/>
            <person name="Karaoz U."/>
            <person name="Brodie E.L."/>
            <person name="Williams K.H."/>
            <person name="Hubbard S.S."/>
            <person name="Banfield J.F."/>
        </authorList>
    </citation>
    <scope>NUCLEOTIDE SEQUENCE [LARGE SCALE GENOMIC DNA]</scope>
</reference>
<gene>
    <name evidence="2" type="ORF">A3B04_02785</name>
</gene>
<evidence type="ECO:0000256" key="1">
    <source>
        <dbReference type="SAM" id="Phobius"/>
    </source>
</evidence>
<evidence type="ECO:0000313" key="2">
    <source>
        <dbReference type="EMBL" id="OGZ42236.1"/>
    </source>
</evidence>
<name>A0A1G2FVX4_9BACT</name>
<organism evidence="2 3">
    <name type="scientific">Candidatus Portnoybacteria bacterium RIFCSPLOWO2_02_FULL_39_11</name>
    <dbReference type="NCBI Taxonomy" id="1802001"/>
    <lineage>
        <taxon>Bacteria</taxon>
        <taxon>Candidatus Portnoyibacteriota</taxon>
    </lineage>
</organism>
<sequence>MNYFGKIACSLFSVFFGTIVGFALWGLIPNPKAILFGVISFLIYGMILGSLFEIHETLKKALEKSQRLNS</sequence>